<dbReference type="InterPro" id="IPR026496">
    <property type="entry name" value="GRASP_targ"/>
</dbReference>
<evidence type="ECO:0000313" key="2">
    <source>
        <dbReference type="EMBL" id="MFD2419606.1"/>
    </source>
</evidence>
<evidence type="ECO:0000313" key="3">
    <source>
        <dbReference type="Proteomes" id="UP001597417"/>
    </source>
</evidence>
<dbReference type="EMBL" id="JBHUKR010000012">
    <property type="protein sequence ID" value="MFD2419606.1"/>
    <property type="molecule type" value="Genomic_DNA"/>
</dbReference>
<proteinExistence type="predicted"/>
<feature type="region of interest" description="Disordered" evidence="1">
    <location>
        <begin position="84"/>
        <end position="114"/>
    </location>
</feature>
<dbReference type="RefSeq" id="WP_378267633.1">
    <property type="nucleotide sequence ID" value="NZ_JBHUKR010000012.1"/>
</dbReference>
<keyword evidence="3" id="KW-1185">Reference proteome</keyword>
<feature type="compositionally biased region" description="Basic and acidic residues" evidence="1">
    <location>
        <begin position="99"/>
        <end position="114"/>
    </location>
</feature>
<feature type="region of interest" description="Disordered" evidence="1">
    <location>
        <begin position="14"/>
        <end position="51"/>
    </location>
</feature>
<gene>
    <name evidence="2" type="primary">tgmA</name>
    <name evidence="2" type="ORF">ACFSXZ_25075</name>
</gene>
<evidence type="ECO:0000256" key="1">
    <source>
        <dbReference type="SAM" id="MobiDB-lite"/>
    </source>
</evidence>
<accession>A0ABW5G089</accession>
<reference evidence="3" key="1">
    <citation type="journal article" date="2019" name="Int. J. Syst. Evol. Microbiol.">
        <title>The Global Catalogue of Microorganisms (GCM) 10K type strain sequencing project: providing services to taxonomists for standard genome sequencing and annotation.</title>
        <authorList>
            <consortium name="The Broad Institute Genomics Platform"/>
            <consortium name="The Broad Institute Genome Sequencing Center for Infectious Disease"/>
            <person name="Wu L."/>
            <person name="Ma J."/>
        </authorList>
    </citation>
    <scope>NUCLEOTIDE SEQUENCE [LARGE SCALE GENOMIC DNA]</scope>
    <source>
        <strain evidence="3">CGMCC 4.7645</strain>
    </source>
</reference>
<name>A0ABW5G089_9PSEU</name>
<organism evidence="2 3">
    <name type="scientific">Amycolatopsis pigmentata</name>
    <dbReference type="NCBI Taxonomy" id="450801"/>
    <lineage>
        <taxon>Bacteria</taxon>
        <taxon>Bacillati</taxon>
        <taxon>Actinomycetota</taxon>
        <taxon>Actinomycetes</taxon>
        <taxon>Pseudonocardiales</taxon>
        <taxon>Pseudonocardiaceae</taxon>
        <taxon>Amycolatopsis</taxon>
    </lineage>
</organism>
<dbReference type="NCBIfam" id="TIGR04186">
    <property type="entry name" value="GRASP_targ"/>
    <property type="match status" value="1"/>
</dbReference>
<comment type="caution">
    <text evidence="2">The sequence shown here is derived from an EMBL/GenBank/DDBJ whole genome shotgun (WGS) entry which is preliminary data.</text>
</comment>
<protein>
    <submittedName>
        <fullName evidence="2">ATP-grasp-modified RiPP</fullName>
    </submittedName>
</protein>
<sequence>MIGGIHGACFRHSGSPVSFVGPVPPRPPLGEVQATPEPATEVRPFGLRPAVPPRVISSLDIDSLGYDDEAQVGLVRCDGAGMVPLARHTDGQTNTQTDADGHQGNDSDTDHRED</sequence>
<dbReference type="Proteomes" id="UP001597417">
    <property type="component" value="Unassembled WGS sequence"/>
</dbReference>